<feature type="compositionally biased region" description="Basic and acidic residues" evidence="11">
    <location>
        <begin position="942"/>
        <end position="953"/>
    </location>
</feature>
<dbReference type="GO" id="GO:0008270">
    <property type="term" value="F:zinc ion binding"/>
    <property type="evidence" value="ECO:0007669"/>
    <property type="project" value="UniProtKB-KW"/>
</dbReference>
<evidence type="ECO:0000256" key="4">
    <source>
        <dbReference type="ARBA" id="ARBA00022741"/>
    </source>
</evidence>
<feature type="region of interest" description="Disordered" evidence="11">
    <location>
        <begin position="318"/>
        <end position="414"/>
    </location>
</feature>
<evidence type="ECO:0000256" key="10">
    <source>
        <dbReference type="PROSITE-ProRule" id="PRU00781"/>
    </source>
</evidence>
<evidence type="ECO:0000256" key="1">
    <source>
        <dbReference type="ARBA" id="ARBA00012009"/>
    </source>
</evidence>
<dbReference type="InterPro" id="IPR027409">
    <property type="entry name" value="GroEL-like_apical_dom_sf"/>
</dbReference>
<reference evidence="14 15" key="1">
    <citation type="journal article" date="2016" name="Mol. Biol. Evol.">
        <title>Comparative Genomics of Early-Diverging Mushroom-Forming Fungi Provides Insights into the Origins of Lignocellulose Decay Capabilities.</title>
        <authorList>
            <person name="Nagy L.G."/>
            <person name="Riley R."/>
            <person name="Tritt A."/>
            <person name="Adam C."/>
            <person name="Daum C."/>
            <person name="Floudas D."/>
            <person name="Sun H."/>
            <person name="Yadav J.S."/>
            <person name="Pangilinan J."/>
            <person name="Larsson K.H."/>
            <person name="Matsuura K."/>
            <person name="Barry K."/>
            <person name="Labutti K."/>
            <person name="Kuo R."/>
            <person name="Ohm R.A."/>
            <person name="Bhattacharya S.S."/>
            <person name="Shirouzu T."/>
            <person name="Yoshinaga Y."/>
            <person name="Martin F.M."/>
            <person name="Grigoriev I.V."/>
            <person name="Hibbett D.S."/>
        </authorList>
    </citation>
    <scope>NUCLEOTIDE SEQUENCE [LARGE SCALE GENOMIC DNA]</scope>
    <source>
        <strain evidence="14 15">HHB10207 ss-3</strain>
    </source>
</reference>
<dbReference type="CDD" id="cd03334">
    <property type="entry name" value="Fab1_TCP"/>
    <property type="match status" value="1"/>
</dbReference>
<dbReference type="InterPro" id="IPR017455">
    <property type="entry name" value="Znf_FYVE-rel"/>
</dbReference>
<keyword evidence="5 9" id="KW-0863">Zinc-finger</keyword>
<dbReference type="EC" id="2.7.1.150" evidence="1"/>
<feature type="compositionally biased region" description="Low complexity" evidence="11">
    <location>
        <begin position="1641"/>
        <end position="1658"/>
    </location>
</feature>
<dbReference type="InterPro" id="IPR044769">
    <property type="entry name" value="PIKfyve_PIPKc"/>
</dbReference>
<dbReference type="SUPFAM" id="SSF57903">
    <property type="entry name" value="FYVE/PHD zinc finger"/>
    <property type="match status" value="1"/>
</dbReference>
<dbReference type="GO" id="GO:0046854">
    <property type="term" value="P:phosphatidylinositol phosphate biosynthetic process"/>
    <property type="evidence" value="ECO:0007669"/>
    <property type="project" value="TreeGrafter"/>
</dbReference>
<dbReference type="Gene3D" id="3.30.800.10">
    <property type="entry name" value="Phosphatidylinositol Phosphate Kinase II Beta"/>
    <property type="match status" value="1"/>
</dbReference>
<protein>
    <recommendedName>
        <fullName evidence="1">1-phosphatidylinositol-3-phosphate 5-kinase</fullName>
        <ecNumber evidence="1">2.7.1.150</ecNumber>
    </recommendedName>
</protein>
<feature type="compositionally biased region" description="Acidic residues" evidence="11">
    <location>
        <begin position="1738"/>
        <end position="1755"/>
    </location>
</feature>
<dbReference type="Pfam" id="PF01363">
    <property type="entry name" value="FYVE"/>
    <property type="match status" value="1"/>
</dbReference>
<feature type="compositionally biased region" description="Polar residues" evidence="11">
    <location>
        <begin position="919"/>
        <end position="941"/>
    </location>
</feature>
<feature type="compositionally biased region" description="Basic residues" evidence="11">
    <location>
        <begin position="1614"/>
        <end position="1623"/>
    </location>
</feature>
<feature type="compositionally biased region" description="Polar residues" evidence="11">
    <location>
        <begin position="394"/>
        <end position="410"/>
    </location>
</feature>
<feature type="region of interest" description="Disordered" evidence="11">
    <location>
        <begin position="886"/>
        <end position="962"/>
    </location>
</feature>
<feature type="compositionally biased region" description="Low complexity" evidence="11">
    <location>
        <begin position="62"/>
        <end position="81"/>
    </location>
</feature>
<feature type="region of interest" description="Disordered" evidence="11">
    <location>
        <begin position="1734"/>
        <end position="1761"/>
    </location>
</feature>
<organism evidence="14 15">
    <name type="scientific">Sistotremastrum suecicum HHB10207 ss-3</name>
    <dbReference type="NCBI Taxonomy" id="1314776"/>
    <lineage>
        <taxon>Eukaryota</taxon>
        <taxon>Fungi</taxon>
        <taxon>Dikarya</taxon>
        <taxon>Basidiomycota</taxon>
        <taxon>Agaricomycotina</taxon>
        <taxon>Agaricomycetes</taxon>
        <taxon>Sistotremastrales</taxon>
        <taxon>Sistotremastraceae</taxon>
        <taxon>Sistotremastrum</taxon>
    </lineage>
</organism>
<feature type="region of interest" description="Disordered" evidence="11">
    <location>
        <begin position="1"/>
        <end position="20"/>
    </location>
</feature>
<gene>
    <name evidence="14" type="ORF">SISSUDRAFT_1133244</name>
</gene>
<evidence type="ECO:0000256" key="11">
    <source>
        <dbReference type="SAM" id="MobiDB-lite"/>
    </source>
</evidence>
<dbReference type="Gene3D" id="3.30.40.10">
    <property type="entry name" value="Zinc/RING finger domain, C3HC4 (zinc finger)"/>
    <property type="match status" value="1"/>
</dbReference>
<feature type="domain" description="PIPK" evidence="13">
    <location>
        <begin position="1950"/>
        <end position="2275"/>
    </location>
</feature>
<keyword evidence="7" id="KW-0862">Zinc</keyword>
<dbReference type="FunFam" id="3.50.7.10:FF:000007">
    <property type="entry name" value="1-phosphatidylinositol 3-phosphate 5-kinase isoform X1"/>
    <property type="match status" value="1"/>
</dbReference>
<dbReference type="SMART" id="SM00064">
    <property type="entry name" value="FYVE"/>
    <property type="match status" value="1"/>
</dbReference>
<evidence type="ECO:0000256" key="7">
    <source>
        <dbReference type="ARBA" id="ARBA00022833"/>
    </source>
</evidence>
<dbReference type="Gene3D" id="3.30.810.10">
    <property type="entry name" value="2-Layer Sandwich"/>
    <property type="match status" value="1"/>
</dbReference>
<dbReference type="PANTHER" id="PTHR45748:SF7">
    <property type="entry name" value="1-PHOSPHATIDYLINOSITOL 3-PHOSPHATE 5-KINASE-RELATED"/>
    <property type="match status" value="1"/>
</dbReference>
<proteinExistence type="predicted"/>
<dbReference type="PROSITE" id="PS51455">
    <property type="entry name" value="PIPK"/>
    <property type="match status" value="1"/>
</dbReference>
<keyword evidence="15" id="KW-1185">Reference proteome</keyword>
<dbReference type="InterPro" id="IPR011011">
    <property type="entry name" value="Znf_FYVE_PHD"/>
</dbReference>
<dbReference type="SUPFAM" id="SSF52029">
    <property type="entry name" value="GroEL apical domain-like"/>
    <property type="match status" value="1"/>
</dbReference>
<dbReference type="Proteomes" id="UP000076798">
    <property type="component" value="Unassembled WGS sequence"/>
</dbReference>
<dbReference type="GO" id="GO:0005524">
    <property type="term" value="F:ATP binding"/>
    <property type="evidence" value="ECO:0007669"/>
    <property type="project" value="UniProtKB-UniRule"/>
</dbReference>
<dbReference type="FunFam" id="3.30.40.10:FF:000283">
    <property type="entry name" value="1-phosphatidylinositol-3-phosphate 5-kinase (Fab1)"/>
    <property type="match status" value="1"/>
</dbReference>
<dbReference type="Pfam" id="PF01504">
    <property type="entry name" value="PIP5K"/>
    <property type="match status" value="1"/>
</dbReference>
<dbReference type="InterPro" id="IPR002498">
    <property type="entry name" value="PInositol-4-P-4/5-kinase_core"/>
</dbReference>
<accession>A0A165XKM1</accession>
<keyword evidence="3" id="KW-0479">Metal-binding</keyword>
<dbReference type="PROSITE" id="PS50178">
    <property type="entry name" value="ZF_FYVE"/>
    <property type="match status" value="1"/>
</dbReference>
<dbReference type="OrthoDB" id="158357at2759"/>
<feature type="region of interest" description="Disordered" evidence="11">
    <location>
        <begin position="61"/>
        <end position="101"/>
    </location>
</feature>
<feature type="compositionally biased region" description="Basic and acidic residues" evidence="11">
    <location>
        <begin position="1603"/>
        <end position="1613"/>
    </location>
</feature>
<dbReference type="GO" id="GO:0010008">
    <property type="term" value="C:endosome membrane"/>
    <property type="evidence" value="ECO:0007669"/>
    <property type="project" value="TreeGrafter"/>
</dbReference>
<evidence type="ECO:0000313" key="15">
    <source>
        <dbReference type="Proteomes" id="UP000076798"/>
    </source>
</evidence>
<feature type="region of interest" description="Disordered" evidence="11">
    <location>
        <begin position="1451"/>
        <end position="1516"/>
    </location>
</feature>
<dbReference type="PANTHER" id="PTHR45748">
    <property type="entry name" value="1-PHOSPHATIDYLINOSITOL 3-PHOSPHATE 5-KINASE-RELATED"/>
    <property type="match status" value="1"/>
</dbReference>
<dbReference type="SUPFAM" id="SSF56104">
    <property type="entry name" value="SAICAR synthase-like"/>
    <property type="match status" value="1"/>
</dbReference>
<dbReference type="FunFam" id="3.30.810.10:FF:000001">
    <property type="entry name" value="1-phosphatidylinositol 3-phosphate 5-kinase FAB1"/>
    <property type="match status" value="1"/>
</dbReference>
<dbReference type="CDD" id="cd15725">
    <property type="entry name" value="FYVE_PIKfyve_Fab1"/>
    <property type="match status" value="1"/>
</dbReference>
<evidence type="ECO:0000259" key="13">
    <source>
        <dbReference type="PROSITE" id="PS51455"/>
    </source>
</evidence>
<feature type="compositionally biased region" description="Polar residues" evidence="11">
    <location>
        <begin position="1"/>
        <end position="12"/>
    </location>
</feature>
<evidence type="ECO:0000256" key="3">
    <source>
        <dbReference type="ARBA" id="ARBA00022723"/>
    </source>
</evidence>
<dbReference type="Gene3D" id="3.50.7.10">
    <property type="entry name" value="GroEL"/>
    <property type="match status" value="1"/>
</dbReference>
<feature type="compositionally biased region" description="Polar residues" evidence="11">
    <location>
        <begin position="760"/>
        <end position="770"/>
    </location>
</feature>
<evidence type="ECO:0000259" key="12">
    <source>
        <dbReference type="PROSITE" id="PS50178"/>
    </source>
</evidence>
<dbReference type="InterPro" id="IPR027483">
    <property type="entry name" value="PInositol-4-P-4/5-kinase_C_sf"/>
</dbReference>
<feature type="compositionally biased region" description="Low complexity" evidence="11">
    <location>
        <begin position="381"/>
        <end position="393"/>
    </location>
</feature>
<dbReference type="GO" id="GO:0000329">
    <property type="term" value="C:fungal-type vacuole membrane"/>
    <property type="evidence" value="ECO:0007669"/>
    <property type="project" value="TreeGrafter"/>
</dbReference>
<feature type="compositionally biased region" description="Basic and acidic residues" evidence="11">
    <location>
        <begin position="1468"/>
        <end position="1489"/>
    </location>
</feature>
<keyword evidence="4 10" id="KW-0547">Nucleotide-binding</keyword>
<evidence type="ECO:0000256" key="8">
    <source>
        <dbReference type="ARBA" id="ARBA00022840"/>
    </source>
</evidence>
<feature type="compositionally biased region" description="Polar residues" evidence="11">
    <location>
        <begin position="1628"/>
        <end position="1640"/>
    </location>
</feature>
<dbReference type="InterPro" id="IPR013083">
    <property type="entry name" value="Znf_RING/FYVE/PHD"/>
</dbReference>
<dbReference type="InterPro" id="IPR002423">
    <property type="entry name" value="Cpn60/GroEL/TCP-1"/>
</dbReference>
<keyword evidence="8 10" id="KW-0067">ATP-binding</keyword>
<dbReference type="InterPro" id="IPR000306">
    <property type="entry name" value="Znf_FYVE"/>
</dbReference>
<feature type="compositionally biased region" description="Low complexity" evidence="11">
    <location>
        <begin position="901"/>
        <end position="911"/>
    </location>
</feature>
<sequence length="2303" mass="256227">MESPQTISSPSSLGHMALKGRDDAISLTSFNPFSEEDENDQSSYALVSSLFSKVKNSLASIPLSSNPTSPPTSSTTHLPTNETRRPSGTQSPPTRPPLTERPHSLTVVASHPAPPLVSLTPVISELALDPEYQNNSPQAGVHFPSLDPSNEGYHLYAGAIPGFPIPDDARSIRTSVSMPKPKSVSKVIRKIRGEGLSRDYWMDDEKCKECSDCQSVFTAWRRKHHCRICGQIFCSRCASNIIKGAKFGQDGMIRVCNLCLEKLEKGEDDDDDDRRSVTSNMTMPYIAYPSDSHLPAHLWGRIEDNNFLFSIAEKRQQISFSSDDGSPSRPLTPDEDMYESTIDMPAPFRRPLSDEDKDSAVAESYAPTPSIEMANKAVTFPSSRSPSDPAKSSIQFPGSSPETLQASSAGSPHRMSYIRSRVNSYAETEMPTPFLRSRVQSRLSDSYDLGEPAWRQRRESTAYAQELNALSMFHLRIMLRQLLSRERVANLREWEETLLKLALQIARDLSFTSRQGLTDVRHFVKIKKIPGGAPRDSEYVDGAVITKNVAHKQMSRIQRNARVMFVTFPLDFQRVEGQYIPFGQILPQEQQYIDNLASRIASFRPHIVLVEKSVSRLALDALVQHKIAVARTVKPSAIQFVSRMTQGDVFSSIDKLALEPRLGHCGRYRIQTFDHPLIPGRRKSYMRFEGCAREMGCTIILRGGDVQVLKKIKGITKFMAFIVRNLKMETHLWKDSVLTLPLVTEDAVPVPGPVRPRALSSPSQVQLSNPFSPPVGSLSPARRTTSLLAEPPVTGTEDVVSDSVDELPPEDAEMVRLSRRIQESIEGYRKTFISVSAALRFAPPQPIKKMKELDEKLQEAKRAWEDKEVLHGERAQPASLAVHEAFGGSLDDSPSAKTPTMQSSMSSSSQSFNPDMAESGSTQALPTPSSFDTPKTQSSSTHTDDPNYFDHKLPSSSSGNSLASMRNSIGSLVAPPLKENDVNVPLPLRQETDIQCESTLSLVQLQHDEQRRVWEWYLRKNPDDFIIEKYQTLIVREFITPIAPKGDPTLQRACFLPEMKYYEFYGKNDCALGQFIETSVAEGRSQVRNSKAVCTGKSCGRPLLAHYKVYVHNDVRVSIAVEECDMKTRLKMYPVFPELITTWTECRLCSTHTPPIHMSEEVQKYSFAKFLELQFYPADVSFVPGAGCSHNVYQHHIRYFAHKGMAVTFRSDPITLREIVFPPMRIRVRPEAQLEMKNADYQKMLHENMKWYSLLIDELKGIIVEAATGDEDSDAKLLEDINALILRAEAERTEVAQMIHRVYMDSAPTDTLALNQVRRQRQDKIVAWQQDFDRLPKPKPHDKRTTTVGQGRRIPSTIGTAEQRMSSSSVPSADEAPFKRIVSDSASASETESVIGRAIDFATPADETSDAGHSPIIATPHIHDVISAAVAAETADFAAIQTPTPAAPLELAHAQSKSDPDSDSTIGAERHQISPRDPIDGEQKSDRPSRPRRKQGLANTPVPHSRLPRFKHGDLVSERIRKYQEVISPKALESTPSQTHDENTDAASETGESSIPIRSKPHRNTLSSDFEQGYAANVAPRYSGGRHRDSRHTRVNPSIQSRESSRQTSPDRTHVHHHHHHPHRQSDADQTNPPTLNRRNSSLAAPTKSSKAKTTTKAPQRERGYPVGKGYLANTRPGTKRVVSGVPANKVGDITRHFERIARENRRFPPRYSVIRHAARPVASADAKVNVITSIRDESDESDAASEADDEEDGKADEGMDQSIPELDKAKAQPALVVTSVPEAEGSTSTVVVEDQVPAKGGQSLEVIPEANTPSPSSVISEVVPIDVPIPPVAPSTSVSPSSVPSPPVRALTQDSSGSSPPEPDVAQSVSAGERGSLMKALSTLWPQHISQAALTRYVAEFEFDDPADDDPKHIFRESAIVVRTDEPTSIIALTLDSPRYQDDLQKFRAEKAQRAKVHEGSEAFMPDDNSNAETKSNWGVLNVDKNEVIPDAPPVSGSKASQYSFQSSGVTITCTVLYAEQFDNLRKGYGCDKSMIESLARCVKWDNCGGKSGSAFLKTKDNRFIAKELSKAELDAMETFAPAYFEYMSVAITGARPTVLAKIFGCYKITFKKTGKSKSKSKSFKMNLLVMENLFYDRRFSKIYDLKGSTRNRHVQSTGSPNEVLLDENLVQTAHLEPFYLREHSKRILRGALWNDSKFLCGINVMDYSLVVGVDNENGELVVGIVDYIRTYTWDKRIETLVKESAFLAGNGGPTVVTPELYKRRFQSAMERYFPLVPDRWMKQHDSPDDAGKELLELWPDW</sequence>
<evidence type="ECO:0000256" key="2">
    <source>
        <dbReference type="ARBA" id="ARBA00022679"/>
    </source>
</evidence>
<dbReference type="CDD" id="cd17300">
    <property type="entry name" value="PIPKc_PIKfyve"/>
    <property type="match status" value="1"/>
</dbReference>
<name>A0A165XKM1_9AGAM</name>
<keyword evidence="6 10" id="KW-0418">Kinase</keyword>
<dbReference type="InterPro" id="IPR027484">
    <property type="entry name" value="PInositol-4-P-5-kinase_N"/>
</dbReference>
<feature type="region of interest" description="Disordered" evidence="11">
    <location>
        <begin position="1834"/>
        <end position="1871"/>
    </location>
</feature>
<evidence type="ECO:0000313" key="14">
    <source>
        <dbReference type="EMBL" id="KZT32291.1"/>
    </source>
</evidence>
<feature type="region of interest" description="Disordered" evidence="11">
    <location>
        <begin position="757"/>
        <end position="781"/>
    </location>
</feature>
<evidence type="ECO:0000256" key="5">
    <source>
        <dbReference type="ARBA" id="ARBA00022771"/>
    </source>
</evidence>
<dbReference type="GO" id="GO:0000285">
    <property type="term" value="F:1-phosphatidylinositol-3-phosphate 5-kinase activity"/>
    <property type="evidence" value="ECO:0007669"/>
    <property type="project" value="UniProtKB-EC"/>
</dbReference>
<feature type="region of interest" description="Disordered" evidence="11">
    <location>
        <begin position="1528"/>
        <end position="1684"/>
    </location>
</feature>
<feature type="compositionally biased region" description="Basic residues" evidence="11">
    <location>
        <begin position="1584"/>
        <end position="1594"/>
    </location>
</feature>
<feature type="compositionally biased region" description="Basic and acidic residues" evidence="11">
    <location>
        <begin position="351"/>
        <end position="360"/>
    </location>
</feature>
<evidence type="ECO:0000256" key="6">
    <source>
        <dbReference type="ARBA" id="ARBA00022777"/>
    </source>
</evidence>
<dbReference type="EMBL" id="KV428356">
    <property type="protein sequence ID" value="KZT32291.1"/>
    <property type="molecule type" value="Genomic_DNA"/>
</dbReference>
<keyword evidence="2 10" id="KW-0808">Transferase</keyword>
<evidence type="ECO:0000256" key="9">
    <source>
        <dbReference type="PROSITE-ProRule" id="PRU00091"/>
    </source>
</evidence>
<feature type="domain" description="FYVE-type" evidence="12">
    <location>
        <begin position="204"/>
        <end position="264"/>
    </location>
</feature>
<dbReference type="STRING" id="1314776.A0A165XKM1"/>
<dbReference type="SMART" id="SM00330">
    <property type="entry name" value="PIPKc"/>
    <property type="match status" value="1"/>
</dbReference>
<dbReference type="Pfam" id="PF00118">
    <property type="entry name" value="Cpn60_TCP1"/>
    <property type="match status" value="1"/>
</dbReference>